<proteinExistence type="evidence at protein level"/>
<reference evidence="2" key="2">
    <citation type="journal article" date="2010" name="Nature">
        <title>Endogenous non-retroviral RNA virus elements in mammalian genomes.</title>
        <authorList>
            <person name="Horie M."/>
            <person name="Honda T."/>
            <person name="Suzuki Y."/>
            <person name="Kobayashi Y."/>
            <person name="Daito T."/>
            <person name="Oshida T."/>
            <person name="Ikuta K."/>
            <person name="Jern P."/>
            <person name="Gojobori T."/>
            <person name="Coffin J.M."/>
            <person name="Tomonaga K."/>
        </authorList>
    </citation>
    <scope>NUCLEOTIDE SEQUENCE</scope>
</reference>
<evidence type="ECO:0007829" key="3">
    <source>
        <dbReference type="PDB" id="8B8D"/>
    </source>
</evidence>
<name>L0N429_9MONO</name>
<dbReference type="SMR" id="L0N429"/>
<feature type="compositionally biased region" description="Basic residues" evidence="1">
    <location>
        <begin position="23"/>
        <end position="32"/>
    </location>
</feature>
<reference evidence="2" key="3">
    <citation type="journal article" date="2012" name="PLoS ONE">
        <title>Evolutionarily Conserved Interaction between the Phosphoproteins and X Proteins of Bornaviruses from Different Vertebrate Species.</title>
        <authorList>
            <person name="Fujino K."/>
            <person name="Horie M."/>
            <person name="Honda T."/>
            <person name="Nakamura S."/>
            <person name="Matsumoto Y."/>
            <person name="Francischetti I.M.B."/>
            <person name="Tomonaga K."/>
        </authorList>
    </citation>
    <scope>NUCLEOTIDE SEQUENCE</scope>
</reference>
<evidence type="ECO:0000313" key="2">
    <source>
        <dbReference type="EMBL" id="BAM72616.1"/>
    </source>
</evidence>
<dbReference type="Pfam" id="PF06595">
    <property type="entry name" value="BDV_P24"/>
    <property type="match status" value="1"/>
</dbReference>
<reference evidence="3" key="4">
    <citation type="journal article" date="2022" name="Viruses">
        <title>Borna Disease Virus 1 Phosphoprotein Forms a Tetramer and Interacts with Host Factors Involved in DNA Double-Strand Break Repair and mRNA Processing.</title>
        <authorList>
            <person name="Tarbouriech N."/>
            <person name="Chenavier F."/>
            <person name="Kawasaki J."/>
            <person name="Bachiri K."/>
            <person name="Bourhis J.M."/>
            <person name="Legrand P."/>
            <person name="Freslon L.L."/>
            <person name="Laurent E.M.N."/>
            <person name="Suberbielle E."/>
            <person name="Ruigrok R.W.H."/>
            <person name="Tomonaga K."/>
            <person name="Gonzalez-Dunia D."/>
            <person name="Horie M."/>
            <person name="Coyaud E."/>
            <person name="Crepin T."/>
        </authorList>
    </citation>
    <scope>X-RAY CRYSTALLOGRAPHY (2.40 ANGSTROMS) OF 67-178</scope>
</reference>
<sequence>MATPQASLVSPLDEEPPLTAQRTRSRSPLRKKKAVDKRLLSLSVEELMGKMSADPGLLYDKGRLITGRETLSSEELVKQLMEEIKTATEDRKIDQEVLQMRLSHLEQRMVEDLESLSTLQSELLEKIELLDYSSSIKQIGENLKVLDRSLKPVITTVSLMVEKVDLLYGKAAVGVSNAPMMASCPQPEKLYPSLPQGQVHQP</sequence>
<organism evidence="2">
    <name type="scientific">Gaboon viper virus 1</name>
    <dbReference type="NCBI Taxonomy" id="1889242"/>
    <lineage>
        <taxon>Viruses</taxon>
        <taxon>Riboviria</taxon>
        <taxon>Orthornavirae</taxon>
        <taxon>Negarnaviricota</taxon>
        <taxon>Haploviricotina</taxon>
        <taxon>Monjiviricetes</taxon>
        <taxon>Mononegavirales</taxon>
        <taxon>Bornaviridae</taxon>
        <taxon>Orthobornavirus</taxon>
    </lineage>
</organism>
<gene>
    <name evidence="2" type="primary">P</name>
</gene>
<dbReference type="SASBDB" id="L0N429"/>
<protein>
    <submittedName>
        <fullName evidence="2">Phosphoprotein</fullName>
    </submittedName>
</protein>
<dbReference type="PDB" id="8B8D">
    <property type="method" value="X-ray"/>
    <property type="resolution" value="2.40 A"/>
    <property type="chains" value="A/B/C/D=67-178"/>
</dbReference>
<keyword evidence="3" id="KW-0002">3D-structure</keyword>
<evidence type="ECO:0000256" key="1">
    <source>
        <dbReference type="SAM" id="MobiDB-lite"/>
    </source>
</evidence>
<accession>L0N429</accession>
<dbReference type="InterPro" id="IPR009517">
    <property type="entry name" value="BDV_P24"/>
</dbReference>
<feature type="region of interest" description="Disordered" evidence="1">
    <location>
        <begin position="1"/>
        <end position="32"/>
    </location>
</feature>
<reference evidence="2" key="1">
    <citation type="journal article" date="2004" name="Gene">
        <title>Bitis gabonica (Gaboon viper) snake venom gland: toward a catalog for the full-length transcripts (cDNA) and proteins.</title>
        <authorList>
            <person name="Francischetti I.M."/>
            <person name="My-Pham V."/>
            <person name="Harrison J."/>
            <person name="Garfield M.K."/>
            <person name="Ribeiro J.M."/>
        </authorList>
    </citation>
    <scope>NUCLEOTIDE SEQUENCE</scope>
</reference>
<dbReference type="EMBL" id="AB714966">
    <property type="protein sequence ID" value="BAM72616.1"/>
    <property type="molecule type" value="mRNA"/>
</dbReference>